<organism evidence="5 6">
    <name type="scientific">Methylocystis heyeri</name>
    <dbReference type="NCBI Taxonomy" id="391905"/>
    <lineage>
        <taxon>Bacteria</taxon>
        <taxon>Pseudomonadati</taxon>
        <taxon>Pseudomonadota</taxon>
        <taxon>Alphaproteobacteria</taxon>
        <taxon>Hyphomicrobiales</taxon>
        <taxon>Methylocystaceae</taxon>
        <taxon>Methylocystis</taxon>
    </lineage>
</organism>
<keyword evidence="3" id="KW-0804">Transcription</keyword>
<dbReference type="InterPro" id="IPR036388">
    <property type="entry name" value="WH-like_DNA-bd_sf"/>
</dbReference>
<sequence length="224" mass="24973">MSGESGPVWTESLPSLSNLDEETKATLRRNAVCVIIPQGRTIFRPGDCSAQFPLVLSGSIRVQRVTESGREIILYRVQQNETCILTIAGLLASEVYEAEAVTETEVVAYLLSARVFKDLMDRSSSFRALVFEGYSRRLMMLMSKIEQILCTRIDVRLAQRLLSMMNGDRRIETTQQALAVDLGTAREVIGRALLTFQRSGWVKLSRGVIEVLNSEALLVLAESK</sequence>
<gene>
    <name evidence="5" type="ORF">H2LOC_014570</name>
</gene>
<dbReference type="Pfam" id="PF00027">
    <property type="entry name" value="cNMP_binding"/>
    <property type="match status" value="1"/>
</dbReference>
<dbReference type="PROSITE" id="PS50042">
    <property type="entry name" value="CNMP_BINDING_3"/>
    <property type="match status" value="1"/>
</dbReference>
<evidence type="ECO:0000313" key="6">
    <source>
        <dbReference type="Proteomes" id="UP000309061"/>
    </source>
</evidence>
<evidence type="ECO:0000313" key="5">
    <source>
        <dbReference type="EMBL" id="QGM46820.1"/>
    </source>
</evidence>
<dbReference type="EMBL" id="CP046052">
    <property type="protein sequence ID" value="QGM46820.1"/>
    <property type="molecule type" value="Genomic_DNA"/>
</dbReference>
<dbReference type="AlphaFoldDB" id="A0A6B8KJP8"/>
<dbReference type="InterPro" id="IPR036390">
    <property type="entry name" value="WH_DNA-bd_sf"/>
</dbReference>
<dbReference type="PANTHER" id="PTHR24567">
    <property type="entry name" value="CRP FAMILY TRANSCRIPTIONAL REGULATORY PROTEIN"/>
    <property type="match status" value="1"/>
</dbReference>
<keyword evidence="6" id="KW-1185">Reference proteome</keyword>
<dbReference type="InterPro" id="IPR014710">
    <property type="entry name" value="RmlC-like_jellyroll"/>
</dbReference>
<dbReference type="InterPro" id="IPR018490">
    <property type="entry name" value="cNMP-bd_dom_sf"/>
</dbReference>
<dbReference type="CDD" id="cd00038">
    <property type="entry name" value="CAP_ED"/>
    <property type="match status" value="1"/>
</dbReference>
<dbReference type="KEGG" id="mhey:H2LOC_014570"/>
<accession>A0A6B8KJP8</accession>
<dbReference type="RefSeq" id="WP_136497710.1">
    <property type="nucleotide sequence ID" value="NZ_CP046052.1"/>
</dbReference>
<dbReference type="Gene3D" id="2.60.120.10">
    <property type="entry name" value="Jelly Rolls"/>
    <property type="match status" value="1"/>
</dbReference>
<dbReference type="InterPro" id="IPR012318">
    <property type="entry name" value="HTH_CRP"/>
</dbReference>
<evidence type="ECO:0000256" key="3">
    <source>
        <dbReference type="ARBA" id="ARBA00023163"/>
    </source>
</evidence>
<dbReference type="InterPro" id="IPR000595">
    <property type="entry name" value="cNMP-bd_dom"/>
</dbReference>
<keyword evidence="1" id="KW-0805">Transcription regulation</keyword>
<feature type="domain" description="Cyclic nucleotide-binding" evidence="4">
    <location>
        <begin position="15"/>
        <end position="137"/>
    </location>
</feature>
<dbReference type="SUPFAM" id="SSF51206">
    <property type="entry name" value="cAMP-binding domain-like"/>
    <property type="match status" value="1"/>
</dbReference>
<dbReference type="Gene3D" id="1.10.10.10">
    <property type="entry name" value="Winged helix-like DNA-binding domain superfamily/Winged helix DNA-binding domain"/>
    <property type="match status" value="1"/>
</dbReference>
<dbReference type="Pfam" id="PF13545">
    <property type="entry name" value="HTH_Crp_2"/>
    <property type="match status" value="1"/>
</dbReference>
<evidence type="ECO:0000256" key="2">
    <source>
        <dbReference type="ARBA" id="ARBA00023125"/>
    </source>
</evidence>
<dbReference type="GO" id="GO:0003677">
    <property type="term" value="F:DNA binding"/>
    <property type="evidence" value="ECO:0007669"/>
    <property type="project" value="UniProtKB-KW"/>
</dbReference>
<dbReference type="OrthoDB" id="9776746at2"/>
<evidence type="ECO:0000259" key="4">
    <source>
        <dbReference type="PROSITE" id="PS50042"/>
    </source>
</evidence>
<dbReference type="GO" id="GO:0003700">
    <property type="term" value="F:DNA-binding transcription factor activity"/>
    <property type="evidence" value="ECO:0007669"/>
    <property type="project" value="TreeGrafter"/>
</dbReference>
<proteinExistence type="predicted"/>
<evidence type="ECO:0000256" key="1">
    <source>
        <dbReference type="ARBA" id="ARBA00023015"/>
    </source>
</evidence>
<dbReference type="PANTHER" id="PTHR24567:SF74">
    <property type="entry name" value="HTH-TYPE TRANSCRIPTIONAL REGULATOR ARCR"/>
    <property type="match status" value="1"/>
</dbReference>
<dbReference type="Proteomes" id="UP000309061">
    <property type="component" value="Chromosome"/>
</dbReference>
<name>A0A6B8KJP8_9HYPH</name>
<keyword evidence="2" id="KW-0238">DNA-binding</keyword>
<dbReference type="SUPFAM" id="SSF46785">
    <property type="entry name" value="Winged helix' DNA-binding domain"/>
    <property type="match status" value="1"/>
</dbReference>
<dbReference type="InterPro" id="IPR050397">
    <property type="entry name" value="Env_Response_Regulators"/>
</dbReference>
<protein>
    <submittedName>
        <fullName evidence="5">Cyclic nucleotide-binding domain-containing protein</fullName>
    </submittedName>
</protein>
<dbReference type="GO" id="GO:0005829">
    <property type="term" value="C:cytosol"/>
    <property type="evidence" value="ECO:0007669"/>
    <property type="project" value="TreeGrafter"/>
</dbReference>
<reference evidence="5 6" key="1">
    <citation type="submission" date="2019-11" db="EMBL/GenBank/DDBJ databases">
        <title>The genome sequence of Methylocystis heyeri.</title>
        <authorList>
            <person name="Oshkin I.Y."/>
            <person name="Miroshnikov K."/>
            <person name="Dedysh S.N."/>
        </authorList>
    </citation>
    <scope>NUCLEOTIDE SEQUENCE [LARGE SCALE GENOMIC DNA]</scope>
    <source>
        <strain evidence="5 6">H2</strain>
    </source>
</reference>